<dbReference type="InterPro" id="IPR009030">
    <property type="entry name" value="Growth_fac_rcpt_cys_sf"/>
</dbReference>
<evidence type="ECO:0000313" key="2">
    <source>
        <dbReference type="EMBL" id="EAR93472.3"/>
    </source>
</evidence>
<sequence length="1208" mass="132678">MTSGQTGYLQTLQYPQAAKSCPTPQIQIQKIGEFYYYICFDQSNKYFGQSQSFQDLFTTPTIIFGDYLSNENTHIVYDSNIYMNGTFYVIEISFSPSTNIVLVNMEYNLYLIEDYLTKVQTADQSFQDISSVKLNNPSHIDNILISDAINFQNITIIIAYDYLITAFRYFNVQNLTELQSTGETLPFIDYKTFLQHENIIFIGTSQYTLTYISSLNKVNITKSSNALQNSFTLPYFHIIYYAFSYSFTYQVFQGSTQKLVNIQQLLNHTCPPQFVPDNSNTNCVCRPNSTSQNQSCPCNPGYIDVNGDCQQCPSNCNVCTSQAICSQCSQSYYLTVQQTCVSGCPQTFIPDSTSKRCICGANRKLQNQSCPCNTGYIDVNGDCQQCLSNCDVCTSQAVCSQCSQSYYLTVQQTCVSGCPQTFIPDSTSKRCICGANRTLQNQSCPCNTGYIDVNGDCQQCLSNCDVCTSQAVCSQCSQSYYLTVQQTCVSGCPQTFIPDSTSKRCICGANRTLQNQSCPCNTGYIDVNGDCQQCLSNCDICTSQAICSQCSQSYYLTVQQTCVSRCPQTFIPDSTQKICICGANRTLQNQSCPCNTGYIDVNGDCQQCPSNCDVCTSQAVCSQCSQSYYLTVQQTCVSGCPQTFIPDSTSKRCICGANRTLQNQSCPCNTGYIDVNGDCQQCLSNCDVCTSQAVCSQCTQSYYLTVQQTCVSGCPQTFIPDSTSKRCICGANRTLQNQSCPCNTGYIDVNGDCQQCLSNCDVCTSQAVCSQCSQSYYLTVQQTCVSGCPQTFIPDSTSKICICGTNRTLKNQSCPCNTGYIDVNGDCQQCPSNCDVCTSQAVCSQCSQSYYLNVQQTCVSRCPQTFIPDSTQKICICGANRTLQNQSCPCNTGYIEDAHGDCLQCPSNCDVCTSQAICSLCSQSYYLTVQQTCVSSCPQTFIPDSTSKICICGANRTLQNQSCPCNTGYIDVNGDCQQCPSNCDVCTSQAVCSQCSQSYYLTVQQTCVSGCPQTFIPDSTSKRCICGANRTLQNQSCPCNTGYIDVNGDCQQCPSNCDVCTSQAICSQCSQSYYLTVQQTCVSGCPQTFIPDSTSKRCICGTNRTLKNQSCPCNTGYIEDVHGDCQQCPSNCDVCTSQAICSQCSQSYYLNQQQICVSGCPQTFIPDSTSKKCVCDLNRTQQKIKKTEFANNFNNITILAHKKVVPFV</sequence>
<reference evidence="3" key="1">
    <citation type="journal article" date="2006" name="PLoS Biol.">
        <title>Macronuclear genome sequence of the ciliate Tetrahymena thermophila, a model eukaryote.</title>
        <authorList>
            <person name="Eisen J.A."/>
            <person name="Coyne R.S."/>
            <person name="Wu M."/>
            <person name="Wu D."/>
            <person name="Thiagarajan M."/>
            <person name="Wortman J.R."/>
            <person name="Badger J.H."/>
            <person name="Ren Q."/>
            <person name="Amedeo P."/>
            <person name="Jones K.M."/>
            <person name="Tallon L.J."/>
            <person name="Delcher A.L."/>
            <person name="Salzberg S.L."/>
            <person name="Silva J.C."/>
            <person name="Haas B.J."/>
            <person name="Majoros W.H."/>
            <person name="Farzad M."/>
            <person name="Carlton J.M."/>
            <person name="Smith R.K. Jr."/>
            <person name="Garg J."/>
            <person name="Pearlman R.E."/>
            <person name="Karrer K.M."/>
            <person name="Sun L."/>
            <person name="Manning G."/>
            <person name="Elde N.C."/>
            <person name="Turkewitz A.P."/>
            <person name="Asai D.J."/>
            <person name="Wilkes D.E."/>
            <person name="Wang Y."/>
            <person name="Cai H."/>
            <person name="Collins K."/>
            <person name="Stewart B.A."/>
            <person name="Lee S.R."/>
            <person name="Wilamowska K."/>
            <person name="Weinberg Z."/>
            <person name="Ruzzo W.L."/>
            <person name="Wloga D."/>
            <person name="Gaertig J."/>
            <person name="Frankel J."/>
            <person name="Tsao C.-C."/>
            <person name="Gorovsky M.A."/>
            <person name="Keeling P.J."/>
            <person name="Waller R.F."/>
            <person name="Patron N.J."/>
            <person name="Cherry J.M."/>
            <person name="Stover N.A."/>
            <person name="Krieger C.J."/>
            <person name="del Toro C."/>
            <person name="Ryder H.F."/>
            <person name="Williamson S.C."/>
            <person name="Barbeau R.A."/>
            <person name="Hamilton E.P."/>
            <person name="Orias E."/>
        </authorList>
    </citation>
    <scope>NUCLEOTIDE SEQUENCE [LARGE SCALE GENOMIC DNA]</scope>
    <source>
        <strain evidence="3">SB210</strain>
    </source>
</reference>
<dbReference type="AlphaFoldDB" id="Q23AM0"/>
<dbReference type="InterPro" id="IPR006212">
    <property type="entry name" value="Furin_repeat"/>
</dbReference>
<dbReference type="OrthoDB" id="25879at2759"/>
<feature type="domain" description="EGF-like" evidence="1">
    <location>
        <begin position="382"/>
        <end position="415"/>
    </location>
</feature>
<dbReference type="eggNOG" id="KOG3525">
    <property type="taxonomic scope" value="Eukaryota"/>
</dbReference>
<feature type="domain" description="EGF-like" evidence="1">
    <location>
        <begin position="604"/>
        <end position="637"/>
    </location>
</feature>
<feature type="domain" description="EGF-like" evidence="1">
    <location>
        <begin position="752"/>
        <end position="785"/>
    </location>
</feature>
<dbReference type="SMART" id="SM00181">
    <property type="entry name" value="EGF"/>
    <property type="match status" value="12"/>
</dbReference>
<feature type="domain" description="EGF-like" evidence="1">
    <location>
        <begin position="1124"/>
        <end position="1157"/>
    </location>
</feature>
<dbReference type="SUPFAM" id="SSF57184">
    <property type="entry name" value="Growth factor receptor domain"/>
    <property type="match status" value="10"/>
</dbReference>
<dbReference type="PANTHER" id="PTHR45756">
    <property type="entry name" value="PALMITOYLTRANSFERASE"/>
    <property type="match status" value="1"/>
</dbReference>
<dbReference type="Gene3D" id="2.10.220.10">
    <property type="entry name" value="Hormone Receptor, Insulin-like Growth Factor Receptor 1, Chain A, domain 2"/>
    <property type="match status" value="12"/>
</dbReference>
<feature type="domain" description="EGF-like" evidence="1">
    <location>
        <begin position="456"/>
        <end position="489"/>
    </location>
</feature>
<organism evidence="2 3">
    <name type="scientific">Tetrahymena thermophila (strain SB210)</name>
    <dbReference type="NCBI Taxonomy" id="312017"/>
    <lineage>
        <taxon>Eukaryota</taxon>
        <taxon>Sar</taxon>
        <taxon>Alveolata</taxon>
        <taxon>Ciliophora</taxon>
        <taxon>Intramacronucleata</taxon>
        <taxon>Oligohymenophorea</taxon>
        <taxon>Hymenostomatida</taxon>
        <taxon>Tetrahymenina</taxon>
        <taxon>Tetrahymenidae</taxon>
        <taxon>Tetrahymena</taxon>
    </lineage>
</organism>
<feature type="domain" description="EGF-like" evidence="1">
    <location>
        <begin position="1049"/>
        <end position="1082"/>
    </location>
</feature>
<dbReference type="InterPro" id="IPR053215">
    <property type="entry name" value="TKL_Ser/Thr_kinase"/>
</dbReference>
<feature type="domain" description="EGF-like" evidence="1">
    <location>
        <begin position="311"/>
        <end position="341"/>
    </location>
</feature>
<dbReference type="HOGENOM" id="CLU_237955_0_0_1"/>
<feature type="domain" description="EGF-like" evidence="1">
    <location>
        <begin position="901"/>
        <end position="934"/>
    </location>
</feature>
<feature type="domain" description="EGF-like" evidence="1">
    <location>
        <begin position="975"/>
        <end position="1008"/>
    </location>
</feature>
<protein>
    <recommendedName>
        <fullName evidence="1">EGF-like domain-containing protein</fullName>
    </recommendedName>
</protein>
<dbReference type="EMBL" id="GG662724">
    <property type="protein sequence ID" value="EAR93472.3"/>
    <property type="molecule type" value="Genomic_DNA"/>
</dbReference>
<evidence type="ECO:0000259" key="1">
    <source>
        <dbReference type="SMART" id="SM00181"/>
    </source>
</evidence>
<proteinExistence type="predicted"/>
<dbReference type="GeneID" id="7825571"/>
<accession>Q23AM0</accession>
<dbReference type="PANTHER" id="PTHR45756:SF1">
    <property type="entry name" value="PROTEIN KINASE DOMAIN CONTAINING PROTEIN"/>
    <property type="match status" value="1"/>
</dbReference>
<gene>
    <name evidence="2" type="ORF">TTHERM_00423410</name>
</gene>
<dbReference type="InParanoid" id="Q23AM0"/>
<feature type="domain" description="EGF-like" evidence="1">
    <location>
        <begin position="826"/>
        <end position="859"/>
    </location>
</feature>
<dbReference type="SMART" id="SM00261">
    <property type="entry name" value="FU"/>
    <property type="match status" value="12"/>
</dbReference>
<evidence type="ECO:0000313" key="3">
    <source>
        <dbReference type="Proteomes" id="UP000009168"/>
    </source>
</evidence>
<dbReference type="Proteomes" id="UP000009168">
    <property type="component" value="Unassembled WGS sequence"/>
</dbReference>
<dbReference type="RefSeq" id="XP_001013717.3">
    <property type="nucleotide sequence ID" value="XM_001013717.3"/>
</dbReference>
<feature type="domain" description="EGF-like" evidence="1">
    <location>
        <begin position="678"/>
        <end position="711"/>
    </location>
</feature>
<keyword evidence="3" id="KW-1185">Reference proteome</keyword>
<feature type="domain" description="EGF-like" evidence="1">
    <location>
        <begin position="530"/>
        <end position="563"/>
    </location>
</feature>
<name>Q23AM0_TETTS</name>
<dbReference type="InterPro" id="IPR000742">
    <property type="entry name" value="EGF"/>
</dbReference>
<dbReference type="KEGG" id="tet:TTHERM_00423410"/>